<keyword evidence="11 14" id="KW-1133">Transmembrane helix</keyword>
<dbReference type="GO" id="GO:0006508">
    <property type="term" value="P:proteolysis"/>
    <property type="evidence" value="ECO:0007669"/>
    <property type="project" value="UniProtKB-KW"/>
</dbReference>
<dbReference type="Pfam" id="PF17862">
    <property type="entry name" value="AAA_lid_3"/>
    <property type="match status" value="1"/>
</dbReference>
<evidence type="ECO:0000256" key="2">
    <source>
        <dbReference type="ARBA" id="ARBA00010044"/>
    </source>
</evidence>
<dbReference type="InterPro" id="IPR000642">
    <property type="entry name" value="Peptidase_M41"/>
</dbReference>
<keyword evidence="4 14" id="KW-0645">Protease</keyword>
<keyword evidence="5 14" id="KW-0812">Transmembrane</keyword>
<keyword evidence="18" id="KW-0131">Cell cycle</keyword>
<dbReference type="GO" id="GO:0051301">
    <property type="term" value="P:cell division"/>
    <property type="evidence" value="ECO:0007669"/>
    <property type="project" value="UniProtKB-KW"/>
</dbReference>
<gene>
    <name evidence="14" type="primary">ftsH</name>
    <name evidence="18" type="ORF">HMPREF9193_01068</name>
</gene>
<dbReference type="Gene3D" id="3.40.50.300">
    <property type="entry name" value="P-loop containing nucleotide triphosphate hydrolases"/>
    <property type="match status" value="1"/>
</dbReference>
<dbReference type="CDD" id="cd19501">
    <property type="entry name" value="RecA-like_FtsH"/>
    <property type="match status" value="1"/>
</dbReference>
<evidence type="ECO:0000256" key="13">
    <source>
        <dbReference type="ARBA" id="ARBA00023136"/>
    </source>
</evidence>
<dbReference type="InterPro" id="IPR041569">
    <property type="entry name" value="AAA_lid_3"/>
</dbReference>
<keyword evidence="19" id="KW-1185">Reference proteome</keyword>
<evidence type="ECO:0000313" key="19">
    <source>
        <dbReference type="Proteomes" id="UP000016649"/>
    </source>
</evidence>
<dbReference type="NCBIfam" id="TIGR01241">
    <property type="entry name" value="FtsH_fam"/>
    <property type="match status" value="1"/>
</dbReference>
<dbReference type="PROSITE" id="PS00674">
    <property type="entry name" value="AAA"/>
    <property type="match status" value="1"/>
</dbReference>
<dbReference type="InterPro" id="IPR003959">
    <property type="entry name" value="ATPase_AAA_core"/>
</dbReference>
<evidence type="ECO:0000256" key="11">
    <source>
        <dbReference type="ARBA" id="ARBA00022989"/>
    </source>
</evidence>
<keyword evidence="8 14" id="KW-0378">Hydrolase</keyword>
<dbReference type="PANTHER" id="PTHR23076">
    <property type="entry name" value="METALLOPROTEASE M41 FTSH"/>
    <property type="match status" value="1"/>
</dbReference>
<comment type="subunit">
    <text evidence="14">Homohexamer.</text>
</comment>
<feature type="domain" description="AAA+ ATPase" evidence="17">
    <location>
        <begin position="216"/>
        <end position="355"/>
    </location>
</feature>
<feature type="transmembrane region" description="Helical" evidence="14">
    <location>
        <begin position="136"/>
        <end position="153"/>
    </location>
</feature>
<evidence type="ECO:0000256" key="9">
    <source>
        <dbReference type="ARBA" id="ARBA00022833"/>
    </source>
</evidence>
<protein>
    <recommendedName>
        <fullName evidence="14">ATP-dependent zinc metalloprotease FtsH</fullName>
        <ecNumber evidence="14">3.4.24.-</ecNumber>
    </recommendedName>
</protein>
<dbReference type="InterPro" id="IPR037219">
    <property type="entry name" value="Peptidase_M41-like"/>
</dbReference>
<name>A0ABN0NZ98_TRELE</name>
<dbReference type="EC" id="3.4.24.-" evidence="14"/>
<dbReference type="InterPro" id="IPR005936">
    <property type="entry name" value="FtsH"/>
</dbReference>
<evidence type="ECO:0000256" key="16">
    <source>
        <dbReference type="SAM" id="MobiDB-lite"/>
    </source>
</evidence>
<organism evidence="18 19">
    <name type="scientific">Treponema lecithinolyticum ATCC 700332</name>
    <dbReference type="NCBI Taxonomy" id="1321815"/>
    <lineage>
        <taxon>Bacteria</taxon>
        <taxon>Pseudomonadati</taxon>
        <taxon>Spirochaetota</taxon>
        <taxon>Spirochaetia</taxon>
        <taxon>Spirochaetales</taxon>
        <taxon>Treponemataceae</taxon>
        <taxon>Treponema</taxon>
    </lineage>
</organism>
<evidence type="ECO:0000256" key="14">
    <source>
        <dbReference type="HAMAP-Rule" id="MF_01458"/>
    </source>
</evidence>
<evidence type="ECO:0000256" key="8">
    <source>
        <dbReference type="ARBA" id="ARBA00022801"/>
    </source>
</evidence>
<keyword evidence="9 14" id="KW-0862">Zinc</keyword>
<comment type="caution">
    <text evidence="18">The sequence shown here is derived from an EMBL/GenBank/DDBJ whole genome shotgun (WGS) entry which is preliminary data.</text>
</comment>
<dbReference type="Gene3D" id="1.20.58.760">
    <property type="entry name" value="Peptidase M41"/>
    <property type="match status" value="1"/>
</dbReference>
<dbReference type="InterPro" id="IPR003593">
    <property type="entry name" value="AAA+_ATPase"/>
</dbReference>
<dbReference type="Gene3D" id="1.10.8.60">
    <property type="match status" value="1"/>
</dbReference>
<dbReference type="SUPFAM" id="SSF140990">
    <property type="entry name" value="FtsH protease domain-like"/>
    <property type="match status" value="1"/>
</dbReference>
<dbReference type="Pfam" id="PF01434">
    <property type="entry name" value="Peptidase_M41"/>
    <property type="match status" value="1"/>
</dbReference>
<evidence type="ECO:0000259" key="17">
    <source>
        <dbReference type="SMART" id="SM00382"/>
    </source>
</evidence>
<reference evidence="18 19" key="1">
    <citation type="submission" date="2013-08" db="EMBL/GenBank/DDBJ databases">
        <authorList>
            <person name="Weinstock G."/>
            <person name="Sodergren E."/>
            <person name="Wylie T."/>
            <person name="Fulton L."/>
            <person name="Fulton R."/>
            <person name="Fronick C."/>
            <person name="O'Laughlin M."/>
            <person name="Godfrey J."/>
            <person name="Miner T."/>
            <person name="Herter B."/>
            <person name="Appelbaum E."/>
            <person name="Cordes M."/>
            <person name="Lek S."/>
            <person name="Wollam A."/>
            <person name="Pepin K.H."/>
            <person name="Palsikar V.B."/>
            <person name="Mitreva M."/>
            <person name="Wilson R.K."/>
        </authorList>
    </citation>
    <scope>NUCLEOTIDE SEQUENCE [LARGE SCALE GENOMIC DNA]</scope>
    <source>
        <strain evidence="18 19">ATCC 700332</strain>
    </source>
</reference>
<comment type="similarity">
    <text evidence="2 14">In the C-terminal section; belongs to the peptidase M41 family.</text>
</comment>
<dbReference type="Pfam" id="PF06480">
    <property type="entry name" value="FtsH_ext"/>
    <property type="match status" value="1"/>
</dbReference>
<feature type="transmembrane region" description="Helical" evidence="14">
    <location>
        <begin position="31"/>
        <end position="49"/>
    </location>
</feature>
<dbReference type="InterPro" id="IPR027417">
    <property type="entry name" value="P-loop_NTPase"/>
</dbReference>
<dbReference type="EMBL" id="AWVH01000026">
    <property type="protein sequence ID" value="ERJ93392.1"/>
    <property type="molecule type" value="Genomic_DNA"/>
</dbReference>
<comment type="similarity">
    <text evidence="15">Belongs to the AAA ATPase family.</text>
</comment>
<keyword evidence="12 14" id="KW-0482">Metalloprotease</keyword>
<dbReference type="SMART" id="SM00382">
    <property type="entry name" value="AAA"/>
    <property type="match status" value="1"/>
</dbReference>
<evidence type="ECO:0000256" key="15">
    <source>
        <dbReference type="RuleBase" id="RU003651"/>
    </source>
</evidence>
<comment type="cofactor">
    <cofactor evidence="14">
        <name>Zn(2+)</name>
        <dbReference type="ChEBI" id="CHEBI:29105"/>
    </cofactor>
    <text evidence="14">Binds 1 zinc ion per subunit.</text>
</comment>
<evidence type="ECO:0000256" key="12">
    <source>
        <dbReference type="ARBA" id="ARBA00023049"/>
    </source>
</evidence>
<comment type="function">
    <text evidence="14">Acts as a processive, ATP-dependent zinc metallopeptidase for both cytoplasmic and membrane proteins. Plays a role in the quality control of integral membrane proteins.</text>
</comment>
<proteinExistence type="inferred from homology"/>
<evidence type="ECO:0000313" key="18">
    <source>
        <dbReference type="EMBL" id="ERJ93392.1"/>
    </source>
</evidence>
<dbReference type="PANTHER" id="PTHR23076:SF97">
    <property type="entry name" value="ATP-DEPENDENT ZINC METALLOPROTEASE YME1L1"/>
    <property type="match status" value="1"/>
</dbReference>
<feature type="binding site" evidence="14">
    <location>
        <position position="450"/>
    </location>
    <ligand>
        <name>Zn(2+)</name>
        <dbReference type="ChEBI" id="CHEBI:29105"/>
        <note>catalytic</note>
    </ligand>
</feature>
<feature type="region of interest" description="Disordered" evidence="16">
    <location>
        <begin position="1"/>
        <end position="25"/>
    </location>
</feature>
<evidence type="ECO:0000256" key="1">
    <source>
        <dbReference type="ARBA" id="ARBA00004370"/>
    </source>
</evidence>
<comment type="similarity">
    <text evidence="14">In the central section; belongs to the AAA ATPase family.</text>
</comment>
<accession>A0ABN0NZ98</accession>
<evidence type="ECO:0000256" key="4">
    <source>
        <dbReference type="ARBA" id="ARBA00022670"/>
    </source>
</evidence>
<keyword evidence="18" id="KW-0132">Cell division</keyword>
<keyword evidence="10 14" id="KW-0067">ATP-binding</keyword>
<keyword evidence="7 14" id="KW-0547">Nucleotide-binding</keyword>
<dbReference type="InterPro" id="IPR003960">
    <property type="entry name" value="ATPase_AAA_CS"/>
</dbReference>
<evidence type="ECO:0000256" key="5">
    <source>
        <dbReference type="ARBA" id="ARBA00022692"/>
    </source>
</evidence>
<dbReference type="RefSeq" id="WP_021687279.1">
    <property type="nucleotide sequence ID" value="NZ_KI260564.1"/>
</dbReference>
<evidence type="ECO:0000256" key="6">
    <source>
        <dbReference type="ARBA" id="ARBA00022723"/>
    </source>
</evidence>
<evidence type="ECO:0000256" key="10">
    <source>
        <dbReference type="ARBA" id="ARBA00022840"/>
    </source>
</evidence>
<dbReference type="HAMAP" id="MF_01458">
    <property type="entry name" value="FtsH"/>
    <property type="match status" value="1"/>
</dbReference>
<comment type="subcellular location">
    <subcellularLocation>
        <location evidence="14">Cell membrane</location>
        <topology evidence="14">Multi-pass membrane protein</topology>
        <orientation evidence="14">Cytoplasmic side</orientation>
    </subcellularLocation>
    <subcellularLocation>
        <location evidence="1">Membrane</location>
    </subcellularLocation>
</comment>
<feature type="active site" evidence="14">
    <location>
        <position position="447"/>
    </location>
</feature>
<feature type="binding site" evidence="14">
    <location>
        <position position="522"/>
    </location>
    <ligand>
        <name>Zn(2+)</name>
        <dbReference type="ChEBI" id="CHEBI:29105"/>
        <note>catalytic</note>
    </ligand>
</feature>
<dbReference type="InterPro" id="IPR011546">
    <property type="entry name" value="Pept_M41_FtsH_extracell"/>
</dbReference>
<keyword evidence="13 14" id="KW-0472">Membrane</keyword>
<dbReference type="Gene3D" id="3.30.720.210">
    <property type="match status" value="1"/>
</dbReference>
<feature type="binding site" evidence="14">
    <location>
        <position position="446"/>
    </location>
    <ligand>
        <name>Zn(2+)</name>
        <dbReference type="ChEBI" id="CHEBI:29105"/>
        <note>catalytic</note>
    </ligand>
</feature>
<dbReference type="SUPFAM" id="SSF52540">
    <property type="entry name" value="P-loop containing nucleoside triphosphate hydrolases"/>
    <property type="match status" value="1"/>
</dbReference>
<keyword evidence="3 14" id="KW-1003">Cell membrane</keyword>
<feature type="binding site" evidence="14">
    <location>
        <begin position="224"/>
        <end position="231"/>
    </location>
    <ligand>
        <name>ATP</name>
        <dbReference type="ChEBI" id="CHEBI:30616"/>
    </ligand>
</feature>
<dbReference type="Pfam" id="PF00004">
    <property type="entry name" value="AAA"/>
    <property type="match status" value="1"/>
</dbReference>
<sequence>MTGGQNFSKRSSKKNNNGHPGKLPPSSGGRFGITLLLLIGSIFIVFMMLNKETNVYPSVSYTDFLSAVEQGQVSDVQITDQKIILGTMRSVNGSPVQQSRFQTVIPYTDTDLIAFLETKGVHISGKLSKPSLLTDVFSLLPLVLTVVLIFVFMRQMSMQNTRGMQFGKSRARLFDNNKEKITFADVAGQEEPKKELSEIVDFLKNPKKYREIGAKIPGGVLLVGSPGTGKTLLARAVAGEAGVSFLHISGSDFVEMFVGVGASRVRDLFEQGRKMAPAIIFIDELDAVGRARGAGFGGGHDEREQTLNQMLVEMDGFDNQSGVIVLAATNRPDVLDPALLRPGRFDRQVYVPLPDIKEREAILLVHAKKIKVANDVSFTHFARATPGMSGADLANMVNEAALFAARKNVQTVSSEEFEQARDKILMGVARESMVMPEKEKEMTACHEAGHALPYYYLKNASPLHKVTVIPRGRALGLTVGLPKEDSYCHTENWLKDQLVIMFGGYAAESIVYGETTTGTGNDIQRATDMARKMVCEWGMSEELGAVSYGQEDEPIFMGKEIERRKGYSEESARKIDEAVHRLLDEARKRAVAILTEHRNQLDMLTAALVENETLDDAQIRQLLGFEATAELAENEQESGSGLEGPHINLV</sequence>
<evidence type="ECO:0000256" key="3">
    <source>
        <dbReference type="ARBA" id="ARBA00022475"/>
    </source>
</evidence>
<keyword evidence="6 14" id="KW-0479">Metal-binding</keyword>
<dbReference type="GO" id="GO:0008233">
    <property type="term" value="F:peptidase activity"/>
    <property type="evidence" value="ECO:0007669"/>
    <property type="project" value="UniProtKB-KW"/>
</dbReference>
<dbReference type="Proteomes" id="UP000016649">
    <property type="component" value="Unassembled WGS sequence"/>
</dbReference>
<evidence type="ECO:0000256" key="7">
    <source>
        <dbReference type="ARBA" id="ARBA00022741"/>
    </source>
</evidence>